<dbReference type="InterPro" id="IPR030395">
    <property type="entry name" value="GP_PDE_dom"/>
</dbReference>
<dbReference type="GO" id="GO:0008081">
    <property type="term" value="F:phosphoric diester hydrolase activity"/>
    <property type="evidence" value="ECO:0007669"/>
    <property type="project" value="InterPro"/>
</dbReference>
<evidence type="ECO:0000259" key="1">
    <source>
        <dbReference type="PROSITE" id="PS51704"/>
    </source>
</evidence>
<dbReference type="EMBL" id="MN740199">
    <property type="protein sequence ID" value="QHT92991.1"/>
    <property type="molecule type" value="Genomic_DNA"/>
</dbReference>
<dbReference type="PANTHER" id="PTHR46211">
    <property type="entry name" value="GLYCEROPHOSPHORYL DIESTER PHOSPHODIESTERASE"/>
    <property type="match status" value="1"/>
</dbReference>
<dbReference type="AlphaFoldDB" id="A0A6C0IID7"/>
<dbReference type="CDD" id="cd08556">
    <property type="entry name" value="GDPD"/>
    <property type="match status" value="1"/>
</dbReference>
<dbReference type="GO" id="GO:0006629">
    <property type="term" value="P:lipid metabolic process"/>
    <property type="evidence" value="ECO:0007669"/>
    <property type="project" value="InterPro"/>
</dbReference>
<sequence>MIQIAHRGYSDKCGDNNIPSFLEAIYYGFDMVEMDIQLCKTGEIIIFHDTYLHNKPIQNYTRKELLNEDIVTLDTVLDMVKVDLIKIYLDIKGDENVIYPLIEMLRSRFSSRQLRRIYISSFNCKFVEPLLKSQLPVKIGFSTANLYDKNQLELLCKNVHFVCVDWTALDHESIEMLHEKGIYVYAYTCTDEYILNYMKQYKLDGIVTNGLL</sequence>
<protein>
    <recommendedName>
        <fullName evidence="1">GP-PDE domain-containing protein</fullName>
    </recommendedName>
</protein>
<dbReference type="Gene3D" id="3.20.20.190">
    <property type="entry name" value="Phosphatidylinositol (PI) phosphodiesterase"/>
    <property type="match status" value="1"/>
</dbReference>
<dbReference type="PANTHER" id="PTHR46211:SF14">
    <property type="entry name" value="GLYCEROPHOSPHODIESTER PHOSPHODIESTERASE"/>
    <property type="match status" value="1"/>
</dbReference>
<accession>A0A6C0IID7</accession>
<feature type="domain" description="GP-PDE" evidence="1">
    <location>
        <begin position="1"/>
        <end position="212"/>
    </location>
</feature>
<name>A0A6C0IID7_9ZZZZ</name>
<reference evidence="2" key="1">
    <citation type="journal article" date="2020" name="Nature">
        <title>Giant virus diversity and host interactions through global metagenomics.</title>
        <authorList>
            <person name="Schulz F."/>
            <person name="Roux S."/>
            <person name="Paez-Espino D."/>
            <person name="Jungbluth S."/>
            <person name="Walsh D.A."/>
            <person name="Denef V.J."/>
            <person name="McMahon K.D."/>
            <person name="Konstantinidis K.T."/>
            <person name="Eloe-Fadrosh E.A."/>
            <person name="Kyrpides N.C."/>
            <person name="Woyke T."/>
        </authorList>
    </citation>
    <scope>NUCLEOTIDE SEQUENCE</scope>
    <source>
        <strain evidence="2">GVMAG-M-3300023210-19</strain>
    </source>
</reference>
<dbReference type="SUPFAM" id="SSF51695">
    <property type="entry name" value="PLC-like phosphodiesterases"/>
    <property type="match status" value="1"/>
</dbReference>
<evidence type="ECO:0000313" key="2">
    <source>
        <dbReference type="EMBL" id="QHT92991.1"/>
    </source>
</evidence>
<dbReference type="Pfam" id="PF03009">
    <property type="entry name" value="GDPD"/>
    <property type="match status" value="1"/>
</dbReference>
<dbReference type="PROSITE" id="PS51704">
    <property type="entry name" value="GP_PDE"/>
    <property type="match status" value="1"/>
</dbReference>
<organism evidence="2">
    <name type="scientific">viral metagenome</name>
    <dbReference type="NCBI Taxonomy" id="1070528"/>
    <lineage>
        <taxon>unclassified sequences</taxon>
        <taxon>metagenomes</taxon>
        <taxon>organismal metagenomes</taxon>
    </lineage>
</organism>
<dbReference type="InterPro" id="IPR017946">
    <property type="entry name" value="PLC-like_Pdiesterase_TIM-brl"/>
</dbReference>
<proteinExistence type="predicted"/>